<dbReference type="EMBL" id="JARKIB010000193">
    <property type="protein sequence ID" value="KAJ7725571.1"/>
    <property type="molecule type" value="Genomic_DNA"/>
</dbReference>
<gene>
    <name evidence="2" type="ORF">B0H16DRAFT_1698311</name>
</gene>
<dbReference type="Proteomes" id="UP001215598">
    <property type="component" value="Unassembled WGS sequence"/>
</dbReference>
<keyword evidence="3" id="KW-1185">Reference proteome</keyword>
<feature type="chain" id="PRO_5042258100" evidence="1">
    <location>
        <begin position="20"/>
        <end position="217"/>
    </location>
</feature>
<evidence type="ECO:0000256" key="1">
    <source>
        <dbReference type="SAM" id="SignalP"/>
    </source>
</evidence>
<feature type="signal peptide" evidence="1">
    <location>
        <begin position="1"/>
        <end position="19"/>
    </location>
</feature>
<proteinExistence type="predicted"/>
<evidence type="ECO:0000313" key="3">
    <source>
        <dbReference type="Proteomes" id="UP001215598"/>
    </source>
</evidence>
<accession>A0AAD7MPR7</accession>
<keyword evidence="1" id="KW-0732">Signal</keyword>
<comment type="caution">
    <text evidence="2">The sequence shown here is derived from an EMBL/GenBank/DDBJ whole genome shotgun (WGS) entry which is preliminary data.</text>
</comment>
<evidence type="ECO:0000313" key="2">
    <source>
        <dbReference type="EMBL" id="KAJ7725571.1"/>
    </source>
</evidence>
<protein>
    <submittedName>
        <fullName evidence="2">Uncharacterized protein</fullName>
    </submittedName>
</protein>
<reference evidence="2" key="1">
    <citation type="submission" date="2023-03" db="EMBL/GenBank/DDBJ databases">
        <title>Massive genome expansion in bonnet fungi (Mycena s.s.) driven by repeated elements and novel gene families across ecological guilds.</title>
        <authorList>
            <consortium name="Lawrence Berkeley National Laboratory"/>
            <person name="Harder C.B."/>
            <person name="Miyauchi S."/>
            <person name="Viragh M."/>
            <person name="Kuo A."/>
            <person name="Thoen E."/>
            <person name="Andreopoulos B."/>
            <person name="Lu D."/>
            <person name="Skrede I."/>
            <person name="Drula E."/>
            <person name="Henrissat B."/>
            <person name="Morin E."/>
            <person name="Kohler A."/>
            <person name="Barry K."/>
            <person name="LaButti K."/>
            <person name="Morin E."/>
            <person name="Salamov A."/>
            <person name="Lipzen A."/>
            <person name="Mereny Z."/>
            <person name="Hegedus B."/>
            <person name="Baldrian P."/>
            <person name="Stursova M."/>
            <person name="Weitz H."/>
            <person name="Taylor A."/>
            <person name="Grigoriev I.V."/>
            <person name="Nagy L.G."/>
            <person name="Martin F."/>
            <person name="Kauserud H."/>
        </authorList>
    </citation>
    <scope>NUCLEOTIDE SEQUENCE</scope>
    <source>
        <strain evidence="2">CBHHK182m</strain>
    </source>
</reference>
<dbReference type="AlphaFoldDB" id="A0AAD7MPR7"/>
<sequence length="217" mass="23222">MPSPKRLLALAALLVSANALVPPAQQGSPNQPPDNTTAPTTDNAVIVQTVNQVNQTGGASVDAPPNAAVPPTTVTAVDGTLTNSTIADLSAANSTRRRRNIGRFGKRQSGFEQVFAGLPADQHDASMQGTAYLTYTVVDNAIYNVQACTDWCSTVDGCVFVNLYYEFNNNLLDFVFSAQSNLKCAAYGDIHSAAEKLNFDKSCSRWLRLMVFSRALS</sequence>
<organism evidence="2 3">
    <name type="scientific">Mycena metata</name>
    <dbReference type="NCBI Taxonomy" id="1033252"/>
    <lineage>
        <taxon>Eukaryota</taxon>
        <taxon>Fungi</taxon>
        <taxon>Dikarya</taxon>
        <taxon>Basidiomycota</taxon>
        <taxon>Agaricomycotina</taxon>
        <taxon>Agaricomycetes</taxon>
        <taxon>Agaricomycetidae</taxon>
        <taxon>Agaricales</taxon>
        <taxon>Marasmiineae</taxon>
        <taxon>Mycenaceae</taxon>
        <taxon>Mycena</taxon>
    </lineage>
</organism>
<name>A0AAD7MPR7_9AGAR</name>